<evidence type="ECO:0000256" key="4">
    <source>
        <dbReference type="ARBA" id="ARBA00022842"/>
    </source>
</evidence>
<dbReference type="PANTHER" id="PTHR23092:SF15">
    <property type="entry name" value="INACTIVE NON-CANONICAL POLY(A) RNA POLYMERASE PROTEIN TRF4-2-RELATED"/>
    <property type="match status" value="1"/>
</dbReference>
<dbReference type="GO" id="GO:0046872">
    <property type="term" value="F:metal ion binding"/>
    <property type="evidence" value="ECO:0007669"/>
    <property type="project" value="UniProtKB-KW"/>
</dbReference>
<feature type="compositionally biased region" description="Polar residues" evidence="5">
    <location>
        <begin position="34"/>
        <end position="44"/>
    </location>
</feature>
<evidence type="ECO:0000259" key="7">
    <source>
        <dbReference type="Pfam" id="PF22600"/>
    </source>
</evidence>
<name>A0A9P3H430_9FUNG</name>
<dbReference type="Pfam" id="PF03828">
    <property type="entry name" value="PAP_assoc"/>
    <property type="match status" value="1"/>
</dbReference>
<sequence>METSPPGPSSSGNGPSSDLHVDDNQRPKKKMKTAENSDGVSQQHDFIPFEITWKTIPLPPRSSGQLPLSNAKSLLDQRHERLQLIGEVAQKRQSAGKGPLVAPAGATQVEPSKDRNQKQQTAGQGSSATSAAATQGGLSKNKRKKLRLQALKEEQERSGLKQTNEKTPAIKEQPKNDKQPTKKRKRVQIPPHRKPAFPRQIATAHANGAILGTETPWMENSNYSDLPSSQAMFTRELCDFIHYMEPTEEEHQVRSYVFLLVEKEIQKLWPSARLVMYGSFRTRVYLPTSDMDMVVHRDKPVTLADMRKLKNHFASNKIGTHLELVSSAKVPLVKFNEMRTGIAVDISFDHLDGIQSGSVMTKFLEETPGLRSLIIILKHFLLIHNQNTPFLGGMGSYTLMIMIVSFLQMHPHVQSKAIDPEANLGVLLIEFFELYGLSFNYNRVGISIADGGSYIPKTSTSKKEGPATLQTFDPNNAANDTGRVTTQFPAIRNLFKSTYSNIITELQRRDQLLSTRSKEEVTKYRAGQHESLLKTFLPVSKNTIAQRTRVDRVYYDGVFQKMFTHPPPQKRRQPPVPAQQRQTALAVQTPLQEDGNWLDGEVDQLKSLCGSWQGDSLGMEAMLEMGRQLIVAQSKRTIALIEERQGTPMSDETRSKVFDETLVMVEKRLGFLEEAMKLQQGQMERAKALADLRRSEESTITPPSQEVEFVDAMDTDEEESDKGEDDDYFSDLMQRAEMEYGDSDNGGEDAGADTSHAITIESDSEEPPLSGAGHRNPENVHVSEQSILLPQLYSTSPSQLHGNSSRDEQLEAMLRRAEGLDD</sequence>
<dbReference type="GO" id="GO:0043634">
    <property type="term" value="P:polyadenylation-dependent ncRNA catabolic process"/>
    <property type="evidence" value="ECO:0007669"/>
    <property type="project" value="TreeGrafter"/>
</dbReference>
<dbReference type="GO" id="GO:0010605">
    <property type="term" value="P:negative regulation of macromolecule metabolic process"/>
    <property type="evidence" value="ECO:0007669"/>
    <property type="project" value="UniProtKB-ARBA"/>
</dbReference>
<organism evidence="8 9">
    <name type="scientific">Entomortierella parvispora</name>
    <dbReference type="NCBI Taxonomy" id="205924"/>
    <lineage>
        <taxon>Eukaryota</taxon>
        <taxon>Fungi</taxon>
        <taxon>Fungi incertae sedis</taxon>
        <taxon>Mucoromycota</taxon>
        <taxon>Mortierellomycotina</taxon>
        <taxon>Mortierellomycetes</taxon>
        <taxon>Mortierellales</taxon>
        <taxon>Mortierellaceae</taxon>
        <taxon>Entomortierella</taxon>
    </lineage>
</organism>
<gene>
    <name evidence="8" type="ORF">EMPS_01704</name>
</gene>
<evidence type="ECO:0000313" key="9">
    <source>
        <dbReference type="Proteomes" id="UP000827284"/>
    </source>
</evidence>
<keyword evidence="4" id="KW-0460">Magnesium</keyword>
<dbReference type="SUPFAM" id="SSF81631">
    <property type="entry name" value="PAP/OAS1 substrate-binding domain"/>
    <property type="match status" value="1"/>
</dbReference>
<feature type="region of interest" description="Disordered" evidence="5">
    <location>
        <begin position="459"/>
        <end position="481"/>
    </location>
</feature>
<evidence type="ECO:0000256" key="1">
    <source>
        <dbReference type="ARBA" id="ARBA00008593"/>
    </source>
</evidence>
<dbReference type="EMBL" id="BQFW01000002">
    <property type="protein sequence ID" value="GJJ69358.1"/>
    <property type="molecule type" value="Genomic_DNA"/>
</dbReference>
<comment type="caution">
    <text evidence="8">The sequence shown here is derived from an EMBL/GenBank/DDBJ whole genome shotgun (WGS) entry which is preliminary data.</text>
</comment>
<dbReference type="InterPro" id="IPR054708">
    <property type="entry name" value="MTPAP-like_central"/>
</dbReference>
<keyword evidence="3" id="KW-0479">Metal-binding</keyword>
<reference evidence="8" key="1">
    <citation type="submission" date="2021-11" db="EMBL/GenBank/DDBJ databases">
        <authorList>
            <person name="Herlambang A."/>
            <person name="Guo Y."/>
            <person name="Takashima Y."/>
            <person name="Nishizawa T."/>
        </authorList>
    </citation>
    <scope>NUCLEOTIDE SEQUENCE</scope>
    <source>
        <strain evidence="8">E1425</strain>
    </source>
</reference>
<dbReference type="SUPFAM" id="SSF81301">
    <property type="entry name" value="Nucleotidyltransferase"/>
    <property type="match status" value="1"/>
</dbReference>
<feature type="compositionally biased region" description="Acidic residues" evidence="5">
    <location>
        <begin position="739"/>
        <end position="751"/>
    </location>
</feature>
<feature type="domain" description="Poly(A) RNA polymerase mitochondrial-like central palm" evidence="7">
    <location>
        <begin position="234"/>
        <end position="359"/>
    </location>
</feature>
<feature type="compositionally biased region" description="Basic and acidic residues" evidence="5">
    <location>
        <begin position="168"/>
        <end position="180"/>
    </location>
</feature>
<keyword evidence="9" id="KW-1185">Reference proteome</keyword>
<evidence type="ECO:0000259" key="6">
    <source>
        <dbReference type="Pfam" id="PF03828"/>
    </source>
</evidence>
<dbReference type="GO" id="GO:0031499">
    <property type="term" value="C:TRAMP complex"/>
    <property type="evidence" value="ECO:0007669"/>
    <property type="project" value="TreeGrafter"/>
</dbReference>
<dbReference type="AlphaFoldDB" id="A0A9P3H430"/>
<dbReference type="PANTHER" id="PTHR23092">
    <property type="entry name" value="POLY(A) RNA POLYMERASE"/>
    <property type="match status" value="1"/>
</dbReference>
<proteinExistence type="inferred from homology"/>
<dbReference type="OrthoDB" id="273917at2759"/>
<evidence type="ECO:0000313" key="8">
    <source>
        <dbReference type="EMBL" id="GJJ69358.1"/>
    </source>
</evidence>
<evidence type="ECO:0000256" key="2">
    <source>
        <dbReference type="ARBA" id="ARBA00012388"/>
    </source>
</evidence>
<reference evidence="8" key="2">
    <citation type="journal article" date="2022" name="Microbiol. Resour. Announc.">
        <title>Whole-Genome Sequence of Entomortierella parvispora E1425, a Mucoromycotan Fungus Associated with Burkholderiaceae-Related Endosymbiotic Bacteria.</title>
        <authorList>
            <person name="Herlambang A."/>
            <person name="Guo Y."/>
            <person name="Takashima Y."/>
            <person name="Narisawa K."/>
            <person name="Ohta H."/>
            <person name="Nishizawa T."/>
        </authorList>
    </citation>
    <scope>NUCLEOTIDE SEQUENCE</scope>
    <source>
        <strain evidence="8">E1425</strain>
    </source>
</reference>
<feature type="region of interest" description="Disordered" evidence="5">
    <location>
        <begin position="90"/>
        <end position="194"/>
    </location>
</feature>
<feature type="compositionally biased region" description="Polar residues" evidence="5">
    <location>
        <begin position="468"/>
        <end position="481"/>
    </location>
</feature>
<evidence type="ECO:0000256" key="5">
    <source>
        <dbReference type="SAM" id="MobiDB-lite"/>
    </source>
</evidence>
<dbReference type="Gene3D" id="1.10.1410.10">
    <property type="match status" value="1"/>
</dbReference>
<dbReference type="GO" id="GO:0005730">
    <property type="term" value="C:nucleolus"/>
    <property type="evidence" value="ECO:0007669"/>
    <property type="project" value="TreeGrafter"/>
</dbReference>
<dbReference type="Gene3D" id="3.30.460.10">
    <property type="entry name" value="Beta Polymerase, domain 2"/>
    <property type="match status" value="1"/>
</dbReference>
<dbReference type="InterPro" id="IPR043519">
    <property type="entry name" value="NT_sf"/>
</dbReference>
<feature type="compositionally biased region" description="Low complexity" evidence="5">
    <location>
        <begin position="119"/>
        <end position="137"/>
    </location>
</feature>
<protein>
    <recommendedName>
        <fullName evidence="2">polynucleotide adenylyltransferase</fullName>
        <ecNumber evidence="2">2.7.7.19</ecNumber>
    </recommendedName>
</protein>
<dbReference type="GO" id="GO:0031123">
    <property type="term" value="P:RNA 3'-end processing"/>
    <property type="evidence" value="ECO:0007669"/>
    <property type="project" value="TreeGrafter"/>
</dbReference>
<comment type="similarity">
    <text evidence="1">Belongs to the DNA polymerase type-B-like family.</text>
</comment>
<feature type="region of interest" description="Disordered" evidence="5">
    <location>
        <begin position="739"/>
        <end position="786"/>
    </location>
</feature>
<dbReference type="GO" id="GO:0003729">
    <property type="term" value="F:mRNA binding"/>
    <property type="evidence" value="ECO:0007669"/>
    <property type="project" value="TreeGrafter"/>
</dbReference>
<feature type="compositionally biased region" description="Acidic residues" evidence="5">
    <location>
        <begin position="708"/>
        <end position="727"/>
    </location>
</feature>
<feature type="region of interest" description="Disordered" evidence="5">
    <location>
        <begin position="1"/>
        <end position="45"/>
    </location>
</feature>
<dbReference type="Pfam" id="PF22600">
    <property type="entry name" value="MTPAP-like_central"/>
    <property type="match status" value="1"/>
</dbReference>
<feature type="region of interest" description="Disordered" evidence="5">
    <location>
        <begin position="693"/>
        <end position="727"/>
    </location>
</feature>
<dbReference type="Proteomes" id="UP000827284">
    <property type="component" value="Unassembled WGS sequence"/>
</dbReference>
<dbReference type="InterPro" id="IPR002058">
    <property type="entry name" value="PAP_assoc"/>
</dbReference>
<feature type="compositionally biased region" description="Basic residues" evidence="5">
    <location>
        <begin position="181"/>
        <end position="194"/>
    </location>
</feature>
<dbReference type="EC" id="2.7.7.19" evidence="2"/>
<accession>A0A9P3H430</accession>
<dbReference type="InterPro" id="IPR045862">
    <property type="entry name" value="Trf4-like"/>
</dbReference>
<evidence type="ECO:0000256" key="3">
    <source>
        <dbReference type="ARBA" id="ARBA00022723"/>
    </source>
</evidence>
<dbReference type="GO" id="GO:1990817">
    <property type="term" value="F:poly(A) RNA polymerase activity"/>
    <property type="evidence" value="ECO:0007669"/>
    <property type="project" value="UniProtKB-EC"/>
</dbReference>
<feature type="compositionally biased region" description="Basic and acidic residues" evidence="5">
    <location>
        <begin position="150"/>
        <end position="159"/>
    </location>
</feature>
<dbReference type="CDD" id="cd05402">
    <property type="entry name" value="NT_PAP_TUTase"/>
    <property type="match status" value="1"/>
</dbReference>
<feature type="domain" description="PAP-associated" evidence="6">
    <location>
        <begin position="423"/>
        <end position="476"/>
    </location>
</feature>